<accession>A0A251SQW6</accession>
<dbReference type="Proteomes" id="UP000215914">
    <property type="component" value="Chromosome 13"/>
</dbReference>
<evidence type="ECO:0000313" key="1">
    <source>
        <dbReference type="EMBL" id="OTG00696.1"/>
    </source>
</evidence>
<evidence type="ECO:0000313" key="2">
    <source>
        <dbReference type="Proteomes" id="UP000215914"/>
    </source>
</evidence>
<gene>
    <name evidence="1" type="ORF">HannXRQ_Chr13g0393921</name>
</gene>
<organism evidence="1 2">
    <name type="scientific">Helianthus annuus</name>
    <name type="common">Common sunflower</name>
    <dbReference type="NCBI Taxonomy" id="4232"/>
    <lineage>
        <taxon>Eukaryota</taxon>
        <taxon>Viridiplantae</taxon>
        <taxon>Streptophyta</taxon>
        <taxon>Embryophyta</taxon>
        <taxon>Tracheophyta</taxon>
        <taxon>Spermatophyta</taxon>
        <taxon>Magnoliopsida</taxon>
        <taxon>eudicotyledons</taxon>
        <taxon>Gunneridae</taxon>
        <taxon>Pentapetalae</taxon>
        <taxon>asterids</taxon>
        <taxon>campanulids</taxon>
        <taxon>Asterales</taxon>
        <taxon>Asteraceae</taxon>
        <taxon>Asteroideae</taxon>
        <taxon>Heliantheae alliance</taxon>
        <taxon>Heliantheae</taxon>
        <taxon>Helianthus</taxon>
    </lineage>
</organism>
<name>A0A251SQW6_HELAN</name>
<reference evidence="2" key="1">
    <citation type="journal article" date="2017" name="Nature">
        <title>The sunflower genome provides insights into oil metabolism, flowering and Asterid evolution.</title>
        <authorList>
            <person name="Badouin H."/>
            <person name="Gouzy J."/>
            <person name="Grassa C.J."/>
            <person name="Murat F."/>
            <person name="Staton S.E."/>
            <person name="Cottret L."/>
            <person name="Lelandais-Briere C."/>
            <person name="Owens G.L."/>
            <person name="Carrere S."/>
            <person name="Mayjonade B."/>
            <person name="Legrand L."/>
            <person name="Gill N."/>
            <person name="Kane N.C."/>
            <person name="Bowers J.E."/>
            <person name="Hubner S."/>
            <person name="Bellec A."/>
            <person name="Berard A."/>
            <person name="Berges H."/>
            <person name="Blanchet N."/>
            <person name="Boniface M.C."/>
            <person name="Brunel D."/>
            <person name="Catrice O."/>
            <person name="Chaidir N."/>
            <person name="Claudel C."/>
            <person name="Donnadieu C."/>
            <person name="Faraut T."/>
            <person name="Fievet G."/>
            <person name="Helmstetter N."/>
            <person name="King M."/>
            <person name="Knapp S.J."/>
            <person name="Lai Z."/>
            <person name="Le Paslier M.C."/>
            <person name="Lippi Y."/>
            <person name="Lorenzon L."/>
            <person name="Mandel J.R."/>
            <person name="Marage G."/>
            <person name="Marchand G."/>
            <person name="Marquand E."/>
            <person name="Bret-Mestries E."/>
            <person name="Morien E."/>
            <person name="Nambeesan S."/>
            <person name="Nguyen T."/>
            <person name="Pegot-Espagnet P."/>
            <person name="Pouilly N."/>
            <person name="Raftis F."/>
            <person name="Sallet E."/>
            <person name="Schiex T."/>
            <person name="Thomas J."/>
            <person name="Vandecasteele C."/>
            <person name="Vares D."/>
            <person name="Vear F."/>
            <person name="Vautrin S."/>
            <person name="Crespi M."/>
            <person name="Mangin B."/>
            <person name="Burke J.M."/>
            <person name="Salse J."/>
            <person name="Munos S."/>
            <person name="Vincourt P."/>
            <person name="Rieseberg L.H."/>
            <person name="Langlade N.B."/>
        </authorList>
    </citation>
    <scope>NUCLEOTIDE SEQUENCE [LARGE SCALE GENOMIC DNA]</scope>
    <source>
        <strain evidence="2">cv. SF193</strain>
    </source>
</reference>
<dbReference type="InterPro" id="IPR045237">
    <property type="entry name" value="COPS7/eIF3m"/>
</dbReference>
<dbReference type="EMBL" id="CM007902">
    <property type="protein sequence ID" value="OTG00696.1"/>
    <property type="molecule type" value="Genomic_DNA"/>
</dbReference>
<dbReference type="AlphaFoldDB" id="A0A251SQW6"/>
<protein>
    <submittedName>
        <fullName evidence="1">Uncharacterized protein</fullName>
    </submittedName>
</protein>
<dbReference type="PANTHER" id="PTHR15350">
    <property type="entry name" value="COP9 SIGNALOSOME COMPLEX SUBUNIT 7/DENDRITIC CELL PROTEIN GA17"/>
    <property type="match status" value="1"/>
</dbReference>
<sequence>MYVGIVRSKLDQLQRCFQVQFAAGRDLRPGQLGSMIHTLSNWLSTSDNLLITIQDKIKWADTMSELDKKHKKEAEERMEEVKKTLSLKVSLEVTNYEQANIDFRGPEEMFPEPSGVMDYVEDRSRPKRAISLLGWGLLHRLARFLNIVAQASYISQHMLHMILKFVDYVFYNLISLNDFVLSYSSYFVANEKRDMMRTEEIEEPMWADLSVCDSTNDETDDSWFNISHEFHQCSSRQLISIVLGPANLINIQEPTSPKLPASVTKSRGKNYKIKQWEQRKGKAIPNKQHPVKTFVLNLLLNRFALLFNKARDKTARVCDYYVKTSLVVCWEVAGKVLCSRWLKEMSWNNFWLCCGNRFSMATTTSGCGK</sequence>
<proteinExistence type="predicted"/>
<dbReference type="STRING" id="4232.A0A251SQW6"/>
<keyword evidence="2" id="KW-1185">Reference proteome</keyword>
<dbReference type="InParanoid" id="A0A251SQW6"/>
<dbReference type="PANTHER" id="PTHR15350:SF17">
    <property type="entry name" value="COMPLEX SUBUNIT 7A, PUTATIVE-RELATED"/>
    <property type="match status" value="1"/>
</dbReference>